<keyword evidence="2" id="KW-0732">Signal</keyword>
<evidence type="ECO:0000256" key="1">
    <source>
        <dbReference type="SAM" id="Phobius"/>
    </source>
</evidence>
<feature type="signal peptide" evidence="2">
    <location>
        <begin position="1"/>
        <end position="24"/>
    </location>
</feature>
<name>A0ABS8V0W2_DATST</name>
<proteinExistence type="predicted"/>
<dbReference type="EMBL" id="JACEIK010002979">
    <property type="protein sequence ID" value="MCD9639720.1"/>
    <property type="molecule type" value="Genomic_DNA"/>
</dbReference>
<gene>
    <name evidence="3" type="ORF">HAX54_024428</name>
</gene>
<evidence type="ECO:0000313" key="3">
    <source>
        <dbReference type="EMBL" id="MCD9639720.1"/>
    </source>
</evidence>
<feature type="chain" id="PRO_5046545426" evidence="2">
    <location>
        <begin position="25"/>
        <end position="117"/>
    </location>
</feature>
<accession>A0ABS8V0W2</accession>
<dbReference type="Proteomes" id="UP000823775">
    <property type="component" value="Unassembled WGS sequence"/>
</dbReference>
<sequence>MKILILFSWICLIIFLKTLPYSSCNFIPKSQNNELILHNENKEKIANDTFLESTSTKSNKDEHKDVHTIIHQRKGAYGGADLLRKRPNRNGANNNYNFGRPIMLFCLLFLLIIAFIF</sequence>
<protein>
    <submittedName>
        <fullName evidence="3">Uncharacterized protein</fullName>
    </submittedName>
</protein>
<organism evidence="3 4">
    <name type="scientific">Datura stramonium</name>
    <name type="common">Jimsonweed</name>
    <name type="synonym">Common thornapple</name>
    <dbReference type="NCBI Taxonomy" id="4076"/>
    <lineage>
        <taxon>Eukaryota</taxon>
        <taxon>Viridiplantae</taxon>
        <taxon>Streptophyta</taxon>
        <taxon>Embryophyta</taxon>
        <taxon>Tracheophyta</taxon>
        <taxon>Spermatophyta</taxon>
        <taxon>Magnoliopsida</taxon>
        <taxon>eudicotyledons</taxon>
        <taxon>Gunneridae</taxon>
        <taxon>Pentapetalae</taxon>
        <taxon>asterids</taxon>
        <taxon>lamiids</taxon>
        <taxon>Solanales</taxon>
        <taxon>Solanaceae</taxon>
        <taxon>Solanoideae</taxon>
        <taxon>Datureae</taxon>
        <taxon>Datura</taxon>
    </lineage>
</organism>
<reference evidence="3 4" key="1">
    <citation type="journal article" date="2021" name="BMC Genomics">
        <title>Datura genome reveals duplications of psychoactive alkaloid biosynthetic genes and high mutation rate following tissue culture.</title>
        <authorList>
            <person name="Rajewski A."/>
            <person name="Carter-House D."/>
            <person name="Stajich J."/>
            <person name="Litt A."/>
        </authorList>
    </citation>
    <scope>NUCLEOTIDE SEQUENCE [LARGE SCALE GENOMIC DNA]</scope>
    <source>
        <strain evidence="3">AR-01</strain>
    </source>
</reference>
<keyword evidence="4" id="KW-1185">Reference proteome</keyword>
<keyword evidence="1" id="KW-0812">Transmembrane</keyword>
<evidence type="ECO:0000256" key="2">
    <source>
        <dbReference type="SAM" id="SignalP"/>
    </source>
</evidence>
<keyword evidence="1" id="KW-0472">Membrane</keyword>
<keyword evidence="1" id="KW-1133">Transmembrane helix</keyword>
<comment type="caution">
    <text evidence="3">The sequence shown here is derived from an EMBL/GenBank/DDBJ whole genome shotgun (WGS) entry which is preliminary data.</text>
</comment>
<feature type="transmembrane region" description="Helical" evidence="1">
    <location>
        <begin position="98"/>
        <end position="116"/>
    </location>
</feature>
<evidence type="ECO:0000313" key="4">
    <source>
        <dbReference type="Proteomes" id="UP000823775"/>
    </source>
</evidence>